<dbReference type="Gene3D" id="3.90.1200.10">
    <property type="match status" value="1"/>
</dbReference>
<comment type="caution">
    <text evidence="2">The sequence shown here is derived from an EMBL/GenBank/DDBJ whole genome shotgun (WGS) entry which is preliminary data.</text>
</comment>
<dbReference type="SUPFAM" id="SSF56112">
    <property type="entry name" value="Protein kinase-like (PK-like)"/>
    <property type="match status" value="1"/>
</dbReference>
<name>A0A2B7X5N8_9EURO</name>
<proteinExistence type="predicted"/>
<accession>A0A2B7X5N8</accession>
<feature type="domain" description="Aminoglycoside phosphotransferase" evidence="1">
    <location>
        <begin position="74"/>
        <end position="263"/>
    </location>
</feature>
<dbReference type="OrthoDB" id="3250044at2759"/>
<dbReference type="InterPro" id="IPR051678">
    <property type="entry name" value="AGP_Transferase"/>
</dbReference>
<gene>
    <name evidence="2" type="ORF">AJ79_07221</name>
</gene>
<evidence type="ECO:0000259" key="1">
    <source>
        <dbReference type="Pfam" id="PF01636"/>
    </source>
</evidence>
<organism evidence="2 3">
    <name type="scientific">Helicocarpus griseus UAMH5409</name>
    <dbReference type="NCBI Taxonomy" id="1447875"/>
    <lineage>
        <taxon>Eukaryota</taxon>
        <taxon>Fungi</taxon>
        <taxon>Dikarya</taxon>
        <taxon>Ascomycota</taxon>
        <taxon>Pezizomycotina</taxon>
        <taxon>Eurotiomycetes</taxon>
        <taxon>Eurotiomycetidae</taxon>
        <taxon>Onygenales</taxon>
        <taxon>Ajellomycetaceae</taxon>
        <taxon>Helicocarpus</taxon>
    </lineage>
</organism>
<dbReference type="Pfam" id="PF01636">
    <property type="entry name" value="APH"/>
    <property type="match status" value="1"/>
</dbReference>
<dbReference type="STRING" id="1447875.A0A2B7X5N8"/>
<evidence type="ECO:0000313" key="2">
    <source>
        <dbReference type="EMBL" id="PGH03988.1"/>
    </source>
</evidence>
<dbReference type="Proteomes" id="UP000223968">
    <property type="component" value="Unassembled WGS sequence"/>
</dbReference>
<sequence length="287" mass="32306">MDVILSFILKYTHPLTQRSIVQICPQTWLISICQRAQTQKDFYITQGVLRLSTHLGVQRGCGIRPSRPAMQDYAYKRLDPAVVRVPRVYRFFIDHLTERPLPDGYLFMDYIPGKTLEKLDATATENNCASKALMERIANIVVHLQGIKAEAVSTSPGPVDGGMPHGYLWGDYGAKRVFHSVSDMNSWLNERLEVIGRSIDLSPCYPLVLCHGDLVRRNIIVMEDDDGDEEGKGAGGFDGRRIALVDWGHAALLPRVFEIAAMSCYNDRTNYAYARELEEVTREAIGD</sequence>
<dbReference type="PANTHER" id="PTHR21310:SF39">
    <property type="entry name" value="AMINOGLYCOSIDE PHOSPHOTRANSFERASE DOMAIN-CONTAINING PROTEIN"/>
    <property type="match status" value="1"/>
</dbReference>
<dbReference type="AlphaFoldDB" id="A0A2B7X5N8"/>
<reference evidence="2 3" key="1">
    <citation type="submission" date="2017-10" db="EMBL/GenBank/DDBJ databases">
        <title>Comparative genomics in systemic dimorphic fungi from Ajellomycetaceae.</title>
        <authorList>
            <person name="Munoz J.F."/>
            <person name="Mcewen J.G."/>
            <person name="Clay O.K."/>
            <person name="Cuomo C.A."/>
        </authorList>
    </citation>
    <scope>NUCLEOTIDE SEQUENCE [LARGE SCALE GENOMIC DNA]</scope>
    <source>
        <strain evidence="2 3">UAMH5409</strain>
    </source>
</reference>
<evidence type="ECO:0000313" key="3">
    <source>
        <dbReference type="Proteomes" id="UP000223968"/>
    </source>
</evidence>
<dbReference type="InterPro" id="IPR002575">
    <property type="entry name" value="Aminoglycoside_PTrfase"/>
</dbReference>
<dbReference type="EMBL" id="PDNB01000141">
    <property type="protein sequence ID" value="PGH03988.1"/>
    <property type="molecule type" value="Genomic_DNA"/>
</dbReference>
<keyword evidence="3" id="KW-1185">Reference proteome</keyword>
<dbReference type="PANTHER" id="PTHR21310">
    <property type="entry name" value="AMINOGLYCOSIDE PHOSPHOTRANSFERASE-RELATED-RELATED"/>
    <property type="match status" value="1"/>
</dbReference>
<dbReference type="InterPro" id="IPR011009">
    <property type="entry name" value="Kinase-like_dom_sf"/>
</dbReference>
<protein>
    <recommendedName>
        <fullName evidence="1">Aminoglycoside phosphotransferase domain-containing protein</fullName>
    </recommendedName>
</protein>